<feature type="transmembrane region" description="Helical" evidence="2">
    <location>
        <begin position="174"/>
        <end position="194"/>
    </location>
</feature>
<comment type="caution">
    <text evidence="3">The sequence shown here is derived from an EMBL/GenBank/DDBJ whole genome shotgun (WGS) entry which is preliminary data.</text>
</comment>
<feature type="transmembrane region" description="Helical" evidence="2">
    <location>
        <begin position="12"/>
        <end position="36"/>
    </location>
</feature>
<proteinExistence type="predicted"/>
<evidence type="ECO:0000256" key="1">
    <source>
        <dbReference type="SAM" id="MobiDB-lite"/>
    </source>
</evidence>
<keyword evidence="2" id="KW-0472">Membrane</keyword>
<keyword evidence="4" id="KW-1185">Reference proteome</keyword>
<feature type="transmembrane region" description="Helical" evidence="2">
    <location>
        <begin position="250"/>
        <end position="268"/>
    </location>
</feature>
<evidence type="ECO:0000313" key="4">
    <source>
        <dbReference type="Proteomes" id="UP000309038"/>
    </source>
</evidence>
<keyword evidence="2" id="KW-1133">Transmembrane helix</keyword>
<reference evidence="3 4" key="1">
    <citation type="submission" date="2019-02" db="EMBL/GenBank/DDBJ databases">
        <title>Genome sequencing of the rare red list fungi Phlebia centrifuga.</title>
        <authorList>
            <person name="Buettner E."/>
            <person name="Kellner H."/>
        </authorList>
    </citation>
    <scope>NUCLEOTIDE SEQUENCE [LARGE SCALE GENOMIC DNA]</scope>
    <source>
        <strain evidence="3 4">DSM 108282</strain>
    </source>
</reference>
<dbReference type="EMBL" id="SGPJ01000292">
    <property type="protein sequence ID" value="THG95738.1"/>
    <property type="molecule type" value="Genomic_DNA"/>
</dbReference>
<evidence type="ECO:0000256" key="2">
    <source>
        <dbReference type="SAM" id="Phobius"/>
    </source>
</evidence>
<accession>A0A4S4KCF1</accession>
<feature type="region of interest" description="Disordered" evidence="1">
    <location>
        <begin position="326"/>
        <end position="347"/>
    </location>
</feature>
<name>A0A4S4KCF1_9APHY</name>
<feature type="transmembrane region" description="Helical" evidence="2">
    <location>
        <begin position="129"/>
        <end position="154"/>
    </location>
</feature>
<gene>
    <name evidence="3" type="ORF">EW026_g5966</name>
</gene>
<feature type="transmembrane region" description="Helical" evidence="2">
    <location>
        <begin position="48"/>
        <end position="68"/>
    </location>
</feature>
<keyword evidence="2" id="KW-0812">Transmembrane</keyword>
<dbReference type="Proteomes" id="UP000309038">
    <property type="component" value="Unassembled WGS sequence"/>
</dbReference>
<dbReference type="AlphaFoldDB" id="A0A4S4KCF1"/>
<protein>
    <submittedName>
        <fullName evidence="3">Uncharacterized protein</fullName>
    </submittedName>
</protein>
<evidence type="ECO:0000313" key="3">
    <source>
        <dbReference type="EMBL" id="THG95738.1"/>
    </source>
</evidence>
<sequence>MGGLSIGNAGVAAFWVESILFGAFCVLYPIAVSILIPRLTDKSKQRATRLMLGTATTMFVLSTAHMAVDVQRALQAFVALAGQAGGLELFYGALNTPTETAKIVLYVTQTLVGDTFVIYRLCIVWGRNLWIIILPICLLISSAITGYGACYQLGQTTADEGTFTRLLKPWTSAFFSISLCTNVVATTLIAYRVWQSNHRVRQFRQEGSRFGAGRVIETMVQSAFIYSATLATLLGTYLSNSNAQFIALDSLQHVIGIVFTIIIIRVGLGDRRYNFSNSTQTRDVPATTVGRTDEYALRPVAINVSVTRHNDRTSFDQFDGSATQSIKGMDIETGSPDSLDTQHPRKV</sequence>
<feature type="transmembrane region" description="Helical" evidence="2">
    <location>
        <begin position="215"/>
        <end position="238"/>
    </location>
</feature>
<organism evidence="3 4">
    <name type="scientific">Hermanssonia centrifuga</name>
    <dbReference type="NCBI Taxonomy" id="98765"/>
    <lineage>
        <taxon>Eukaryota</taxon>
        <taxon>Fungi</taxon>
        <taxon>Dikarya</taxon>
        <taxon>Basidiomycota</taxon>
        <taxon>Agaricomycotina</taxon>
        <taxon>Agaricomycetes</taxon>
        <taxon>Polyporales</taxon>
        <taxon>Meruliaceae</taxon>
        <taxon>Hermanssonia</taxon>
    </lineage>
</organism>